<dbReference type="GO" id="GO:0003677">
    <property type="term" value="F:DNA binding"/>
    <property type="evidence" value="ECO:0007669"/>
    <property type="project" value="UniProtKB-KW"/>
</dbReference>
<dbReference type="SMART" id="SM00345">
    <property type="entry name" value="HTH_GNTR"/>
    <property type="match status" value="1"/>
</dbReference>
<dbReference type="GO" id="GO:0003700">
    <property type="term" value="F:DNA-binding transcription factor activity"/>
    <property type="evidence" value="ECO:0007669"/>
    <property type="project" value="InterPro"/>
</dbReference>
<dbReference type="SUPFAM" id="SSF46785">
    <property type="entry name" value="Winged helix' DNA-binding domain"/>
    <property type="match status" value="1"/>
</dbReference>
<keyword evidence="3" id="KW-0804">Transcription</keyword>
<dbReference type="InterPro" id="IPR011711">
    <property type="entry name" value="GntR_C"/>
</dbReference>
<proteinExistence type="predicted"/>
<evidence type="ECO:0000313" key="5">
    <source>
        <dbReference type="EMBL" id="PAE87170.1"/>
    </source>
</evidence>
<dbReference type="PANTHER" id="PTHR43537">
    <property type="entry name" value="TRANSCRIPTIONAL REGULATOR, GNTR FAMILY"/>
    <property type="match status" value="1"/>
</dbReference>
<feature type="domain" description="HTH gntR-type" evidence="4">
    <location>
        <begin position="10"/>
        <end position="78"/>
    </location>
</feature>
<dbReference type="RefSeq" id="WP_095327261.1">
    <property type="nucleotide sequence ID" value="NZ_NPCC01000038.1"/>
</dbReference>
<dbReference type="Pfam" id="PF00392">
    <property type="entry name" value="GntR"/>
    <property type="match status" value="1"/>
</dbReference>
<dbReference type="CDD" id="cd07377">
    <property type="entry name" value="WHTH_GntR"/>
    <property type="match status" value="1"/>
</dbReference>
<dbReference type="Gene3D" id="1.10.10.10">
    <property type="entry name" value="Winged helix-like DNA-binding domain superfamily/Winged helix DNA-binding domain"/>
    <property type="match status" value="1"/>
</dbReference>
<dbReference type="PANTHER" id="PTHR43537:SF5">
    <property type="entry name" value="UXU OPERON TRANSCRIPTIONAL REGULATOR"/>
    <property type="match status" value="1"/>
</dbReference>
<dbReference type="InterPro" id="IPR008920">
    <property type="entry name" value="TF_FadR/GntR_C"/>
</dbReference>
<dbReference type="PROSITE" id="PS50949">
    <property type="entry name" value="HTH_GNTR"/>
    <property type="match status" value="1"/>
</dbReference>
<dbReference type="Pfam" id="PF07729">
    <property type="entry name" value="FCD"/>
    <property type="match status" value="1"/>
</dbReference>
<dbReference type="AlphaFoldDB" id="A0A268NVR1"/>
<dbReference type="SUPFAM" id="SSF48008">
    <property type="entry name" value="GntR ligand-binding domain-like"/>
    <property type="match status" value="1"/>
</dbReference>
<dbReference type="Gene3D" id="1.20.120.530">
    <property type="entry name" value="GntR ligand-binding domain-like"/>
    <property type="match status" value="1"/>
</dbReference>
<dbReference type="InterPro" id="IPR036390">
    <property type="entry name" value="WH_DNA-bd_sf"/>
</dbReference>
<dbReference type="SMART" id="SM00895">
    <property type="entry name" value="FCD"/>
    <property type="match status" value="1"/>
</dbReference>
<protein>
    <submittedName>
        <fullName evidence="5">GntR family transcriptional regulator</fullName>
    </submittedName>
</protein>
<evidence type="ECO:0000256" key="2">
    <source>
        <dbReference type="ARBA" id="ARBA00023125"/>
    </source>
</evidence>
<evidence type="ECO:0000256" key="1">
    <source>
        <dbReference type="ARBA" id="ARBA00023015"/>
    </source>
</evidence>
<dbReference type="InterPro" id="IPR000524">
    <property type="entry name" value="Tscrpt_reg_HTH_GntR"/>
</dbReference>
<dbReference type="Proteomes" id="UP000216207">
    <property type="component" value="Unassembled WGS sequence"/>
</dbReference>
<organism evidence="5 6">
    <name type="scientific">Shouchella clausii</name>
    <name type="common">Alkalihalobacillus clausii</name>
    <dbReference type="NCBI Taxonomy" id="79880"/>
    <lineage>
        <taxon>Bacteria</taxon>
        <taxon>Bacillati</taxon>
        <taxon>Bacillota</taxon>
        <taxon>Bacilli</taxon>
        <taxon>Bacillales</taxon>
        <taxon>Bacillaceae</taxon>
        <taxon>Shouchella</taxon>
    </lineage>
</organism>
<name>A0A268NVR1_SHOCL</name>
<sequence length="241" mass="27268">MKITPIRKRKRVYQEIIEQIKTAVATGEVQPGDKLPSERALSEMLAVSRTSVKEALTVLKASGVIHIKPGVGAFLVQESPQRLQVKLADLLQEKETALVELIELRQAIEGDAAYYAAKRITSRQKENLQTVFERLVAIEEQGTVAVEEDYQFHLAIIEAANNPLMRDVMNLISDNMLGVLAKNQEASERNERFQGEIAEEHRNIYEAIINGKPQEARKAMWQHFQGVKQRHVKERGSMVDD</sequence>
<keyword evidence="2" id="KW-0238">DNA-binding</keyword>
<evidence type="ECO:0000313" key="6">
    <source>
        <dbReference type="Proteomes" id="UP000216207"/>
    </source>
</evidence>
<gene>
    <name evidence="5" type="ORF">CHH72_19395</name>
</gene>
<dbReference type="InterPro" id="IPR036388">
    <property type="entry name" value="WH-like_DNA-bd_sf"/>
</dbReference>
<keyword evidence="1" id="KW-0805">Transcription regulation</keyword>
<evidence type="ECO:0000256" key="3">
    <source>
        <dbReference type="ARBA" id="ARBA00023163"/>
    </source>
</evidence>
<dbReference type="EMBL" id="NPCC01000038">
    <property type="protein sequence ID" value="PAE87170.1"/>
    <property type="molecule type" value="Genomic_DNA"/>
</dbReference>
<comment type="caution">
    <text evidence="5">The sequence shown here is derived from an EMBL/GenBank/DDBJ whole genome shotgun (WGS) entry which is preliminary data.</text>
</comment>
<reference evidence="5 6" key="1">
    <citation type="submission" date="2017-07" db="EMBL/GenBank/DDBJ databases">
        <title>Isolation and whole genome analysis of endospore-forming bacteria from heroin.</title>
        <authorList>
            <person name="Kalinowski J."/>
            <person name="Ahrens B."/>
            <person name="Al-Dilaimi A."/>
            <person name="Winkler A."/>
            <person name="Wibberg D."/>
            <person name="Schleenbecker U."/>
            <person name="Ruckert C."/>
            <person name="Wolfel R."/>
            <person name="Grass G."/>
        </authorList>
    </citation>
    <scope>NUCLEOTIDE SEQUENCE [LARGE SCALE GENOMIC DNA]</scope>
    <source>
        <strain evidence="5 6">7539</strain>
    </source>
</reference>
<evidence type="ECO:0000259" key="4">
    <source>
        <dbReference type="PROSITE" id="PS50949"/>
    </source>
</evidence>
<accession>A0A268NVR1</accession>
<dbReference type="PRINTS" id="PR00035">
    <property type="entry name" value="HTHGNTR"/>
</dbReference>